<keyword evidence="2" id="KW-1003">Cell membrane</keyword>
<dbReference type="Pfam" id="PF13855">
    <property type="entry name" value="LRR_8"/>
    <property type="match status" value="1"/>
</dbReference>
<dbReference type="PANTHER" id="PTHR24365:SF521">
    <property type="entry name" value="TOLL-LIKE RECEPTOR 4"/>
    <property type="match status" value="1"/>
</dbReference>
<dbReference type="GO" id="GO:0038023">
    <property type="term" value="F:signaling receptor activity"/>
    <property type="evidence" value="ECO:0007669"/>
    <property type="project" value="TreeGrafter"/>
</dbReference>
<keyword evidence="9" id="KW-0675">Receptor</keyword>
<dbReference type="AlphaFoldDB" id="A0AAD9L3N3"/>
<feature type="transmembrane region" description="Helical" evidence="11">
    <location>
        <begin position="575"/>
        <end position="599"/>
    </location>
</feature>
<proteinExistence type="predicted"/>
<name>A0AAD9L3N3_RIDPI</name>
<evidence type="ECO:0000256" key="1">
    <source>
        <dbReference type="ARBA" id="ARBA00004251"/>
    </source>
</evidence>
<evidence type="ECO:0000256" key="11">
    <source>
        <dbReference type="SAM" id="Phobius"/>
    </source>
</evidence>
<evidence type="ECO:0000256" key="7">
    <source>
        <dbReference type="ARBA" id="ARBA00022989"/>
    </source>
</evidence>
<evidence type="ECO:0000256" key="5">
    <source>
        <dbReference type="ARBA" id="ARBA00022729"/>
    </source>
</evidence>
<organism evidence="13 14">
    <name type="scientific">Ridgeia piscesae</name>
    <name type="common">Tubeworm</name>
    <dbReference type="NCBI Taxonomy" id="27915"/>
    <lineage>
        <taxon>Eukaryota</taxon>
        <taxon>Metazoa</taxon>
        <taxon>Spiralia</taxon>
        <taxon>Lophotrochozoa</taxon>
        <taxon>Annelida</taxon>
        <taxon>Polychaeta</taxon>
        <taxon>Sedentaria</taxon>
        <taxon>Canalipalpata</taxon>
        <taxon>Sabellida</taxon>
        <taxon>Siboglinidae</taxon>
        <taxon>Ridgeia</taxon>
    </lineage>
</organism>
<dbReference type="Gene3D" id="3.80.10.10">
    <property type="entry name" value="Ribonuclease Inhibitor"/>
    <property type="match status" value="3"/>
</dbReference>
<keyword evidence="3" id="KW-0399">Innate immunity</keyword>
<comment type="subcellular location">
    <subcellularLocation>
        <location evidence="1">Cell membrane</location>
        <topology evidence="1">Single-pass type I membrane protein</topology>
    </subcellularLocation>
</comment>
<evidence type="ECO:0000256" key="12">
    <source>
        <dbReference type="SAM" id="SignalP"/>
    </source>
</evidence>
<keyword evidence="4 11" id="KW-0812">Transmembrane</keyword>
<keyword evidence="10" id="KW-0395">Inflammatory response</keyword>
<dbReference type="Proteomes" id="UP001209878">
    <property type="component" value="Unassembled WGS sequence"/>
</dbReference>
<dbReference type="InterPro" id="IPR032675">
    <property type="entry name" value="LRR_dom_sf"/>
</dbReference>
<evidence type="ECO:0000313" key="13">
    <source>
        <dbReference type="EMBL" id="KAK2182491.1"/>
    </source>
</evidence>
<evidence type="ECO:0000256" key="9">
    <source>
        <dbReference type="ARBA" id="ARBA00023170"/>
    </source>
</evidence>
<keyword evidence="8 11" id="KW-0472">Membrane</keyword>
<dbReference type="SUPFAM" id="SSF52058">
    <property type="entry name" value="L domain-like"/>
    <property type="match status" value="1"/>
</dbReference>
<dbReference type="GO" id="GO:0007165">
    <property type="term" value="P:signal transduction"/>
    <property type="evidence" value="ECO:0007669"/>
    <property type="project" value="TreeGrafter"/>
</dbReference>
<keyword evidence="14" id="KW-1185">Reference proteome</keyword>
<accession>A0AAD9L3N3</accession>
<sequence>MLVIIASLILSLFVKSTQASCPKGFICKVEKDTFELLCNPAVDMLKLQTVGGLLTDVPPQTTRVKVKCFNRRVPVALTFANLSHVRELTLESVNVSASESNFFHGISNITHLVLRDLSLKRLEKGYFEGLTDVRSLTIEHLDELEYLHPDVLKPFSSLLSVAFRYIGSACNYLHYDDYSKMLGGIQSSDLHTVVLYAIHTSKHAETHLNIDNLFSRGTVGTSLKYLDLGHNNVEFFLGYPIKTLPSLEYLSLAENVILGSQFMTVFWVQLIGHRTLKTLDLSGMNSRAAATSGDILFRLTVDDDCSGAIRMTIGPQLQSISLNNSTLLAHSFTKSAPFCFFDIHGVLKYIDVAHAGCTTPITCSIGQVRALEYFNMQNLNTANMSTDLFSKMPNLKVLLMGRNNVGNIIENDARNSLFRNNSKLRVLDMAECQLTDIPPKELSNLRQLQHLNLSGNSLRLVNLQNLAKIRIINLSRNRLTTLAQDARALLDKMAAKRQVDLDLSGNPLQCVCNNTDFVTWTHVSKVKFLNMDDTRCFDENNTEHLLFRFDSKLLDHTCHTGSDSLNSPADSPWRYLRIVLPVVLVVIVAVTVACFGYMFRRKCYHPWNPTQLLKTTSDVQLS</sequence>
<keyword evidence="5 12" id="KW-0732">Signal</keyword>
<dbReference type="InterPro" id="IPR001611">
    <property type="entry name" value="Leu-rich_rpt"/>
</dbReference>
<keyword evidence="6" id="KW-0391">Immunity</keyword>
<dbReference type="GO" id="GO:0005886">
    <property type="term" value="C:plasma membrane"/>
    <property type="evidence" value="ECO:0007669"/>
    <property type="project" value="TreeGrafter"/>
</dbReference>
<evidence type="ECO:0000256" key="8">
    <source>
        <dbReference type="ARBA" id="ARBA00023136"/>
    </source>
</evidence>
<dbReference type="PROSITE" id="PS51450">
    <property type="entry name" value="LRR"/>
    <property type="match status" value="1"/>
</dbReference>
<evidence type="ECO:0000256" key="10">
    <source>
        <dbReference type="ARBA" id="ARBA00023198"/>
    </source>
</evidence>
<gene>
    <name evidence="13" type="ORF">NP493_351g04025</name>
</gene>
<evidence type="ECO:0000256" key="6">
    <source>
        <dbReference type="ARBA" id="ARBA00022859"/>
    </source>
</evidence>
<protein>
    <submittedName>
        <fullName evidence="13">Uncharacterized protein</fullName>
    </submittedName>
</protein>
<dbReference type="PANTHER" id="PTHR24365">
    <property type="entry name" value="TOLL-LIKE RECEPTOR"/>
    <property type="match status" value="1"/>
</dbReference>
<feature type="chain" id="PRO_5042295697" evidence="12">
    <location>
        <begin position="20"/>
        <end position="622"/>
    </location>
</feature>
<evidence type="ECO:0000256" key="3">
    <source>
        <dbReference type="ARBA" id="ARBA00022588"/>
    </source>
</evidence>
<keyword evidence="7 11" id="KW-1133">Transmembrane helix</keyword>
<evidence type="ECO:0000256" key="2">
    <source>
        <dbReference type="ARBA" id="ARBA00022475"/>
    </source>
</evidence>
<comment type="caution">
    <text evidence="13">The sequence shown here is derived from an EMBL/GenBank/DDBJ whole genome shotgun (WGS) entry which is preliminary data.</text>
</comment>
<feature type="signal peptide" evidence="12">
    <location>
        <begin position="1"/>
        <end position="19"/>
    </location>
</feature>
<reference evidence="13" key="1">
    <citation type="journal article" date="2023" name="Mol. Biol. Evol.">
        <title>Third-Generation Sequencing Reveals the Adaptive Role of the Epigenome in Three Deep-Sea Polychaetes.</title>
        <authorList>
            <person name="Perez M."/>
            <person name="Aroh O."/>
            <person name="Sun Y."/>
            <person name="Lan Y."/>
            <person name="Juniper S.K."/>
            <person name="Young C.R."/>
            <person name="Angers B."/>
            <person name="Qian P.Y."/>
        </authorList>
    </citation>
    <scope>NUCLEOTIDE SEQUENCE</scope>
    <source>
        <strain evidence="13">R07B-5</strain>
    </source>
</reference>
<evidence type="ECO:0000313" key="14">
    <source>
        <dbReference type="Proteomes" id="UP001209878"/>
    </source>
</evidence>
<dbReference type="EMBL" id="JAODUO010000352">
    <property type="protein sequence ID" value="KAK2182491.1"/>
    <property type="molecule type" value="Genomic_DNA"/>
</dbReference>
<evidence type="ECO:0000256" key="4">
    <source>
        <dbReference type="ARBA" id="ARBA00022692"/>
    </source>
</evidence>